<organism evidence="1 2">
    <name type="scientific">Orchesella cincta</name>
    <name type="common">Springtail</name>
    <name type="synonym">Podura cincta</name>
    <dbReference type="NCBI Taxonomy" id="48709"/>
    <lineage>
        <taxon>Eukaryota</taxon>
        <taxon>Metazoa</taxon>
        <taxon>Ecdysozoa</taxon>
        <taxon>Arthropoda</taxon>
        <taxon>Hexapoda</taxon>
        <taxon>Collembola</taxon>
        <taxon>Entomobryomorpha</taxon>
        <taxon>Entomobryoidea</taxon>
        <taxon>Orchesellidae</taxon>
        <taxon>Orchesellinae</taxon>
        <taxon>Orchesella</taxon>
    </lineage>
</organism>
<dbReference type="Proteomes" id="UP000094527">
    <property type="component" value="Unassembled WGS sequence"/>
</dbReference>
<dbReference type="EMBL" id="LJIJ01002493">
    <property type="protein sequence ID" value="ODM89620.1"/>
    <property type="molecule type" value="Genomic_DNA"/>
</dbReference>
<accession>A0A1D2M9H1</accession>
<gene>
    <name evidence="1" type="ORF">Ocin01_17062</name>
</gene>
<dbReference type="AlphaFoldDB" id="A0A1D2M9H1"/>
<evidence type="ECO:0000313" key="2">
    <source>
        <dbReference type="Proteomes" id="UP000094527"/>
    </source>
</evidence>
<sequence>MECQIRLATFLIARCHSNKNEDRQQ</sequence>
<proteinExistence type="predicted"/>
<name>A0A1D2M9H1_ORCCI</name>
<evidence type="ECO:0000313" key="1">
    <source>
        <dbReference type="EMBL" id="ODM89620.1"/>
    </source>
</evidence>
<reference evidence="1 2" key="1">
    <citation type="journal article" date="2016" name="Genome Biol. Evol.">
        <title>Gene Family Evolution Reflects Adaptation to Soil Environmental Stressors in the Genome of the Collembolan Orchesella cincta.</title>
        <authorList>
            <person name="Faddeeva-Vakhrusheva A."/>
            <person name="Derks M.F."/>
            <person name="Anvar S.Y."/>
            <person name="Agamennone V."/>
            <person name="Suring W."/>
            <person name="Smit S."/>
            <person name="van Straalen N.M."/>
            <person name="Roelofs D."/>
        </authorList>
    </citation>
    <scope>NUCLEOTIDE SEQUENCE [LARGE SCALE GENOMIC DNA]</scope>
    <source>
        <tissue evidence="1">Mixed pool</tissue>
    </source>
</reference>
<keyword evidence="2" id="KW-1185">Reference proteome</keyword>
<comment type="caution">
    <text evidence="1">The sequence shown here is derived from an EMBL/GenBank/DDBJ whole genome shotgun (WGS) entry which is preliminary data.</text>
</comment>
<protein>
    <submittedName>
        <fullName evidence="1">Uncharacterized protein</fullName>
    </submittedName>
</protein>